<sequence length="95" mass="10920">MDVPMDGLTVELEIEPRYPLFGGWKATFVIGYSVPLEDFLFKSPDGQPYLDFSFGCPLHETLVDHQTIRVPREQGNYWSDEFRVSLIGLYFSINA</sequence>
<keyword evidence="12" id="KW-1185">Reference proteome</keyword>
<dbReference type="InterPro" id="IPR007676">
    <property type="entry name" value="Ribophorin_I"/>
</dbReference>
<gene>
    <name evidence="11" type="primary">OST1B</name>
    <name evidence="11" type="ORF">KSP40_PGU020658</name>
</gene>
<evidence type="ECO:0000256" key="8">
    <source>
        <dbReference type="ARBA" id="ARBA00022989"/>
    </source>
</evidence>
<evidence type="ECO:0000313" key="12">
    <source>
        <dbReference type="Proteomes" id="UP001412067"/>
    </source>
</evidence>
<comment type="subunit">
    <text evidence="10">Component of the oligosaccharyltransferase (OST) complex.</text>
</comment>
<protein>
    <recommendedName>
        <fullName evidence="10">Dolichyl-diphosphooligosaccharide--protein glycosyltransferase subunit 1</fullName>
    </recommendedName>
</protein>
<name>A0ABR2N0S7_9ASPA</name>
<evidence type="ECO:0000256" key="4">
    <source>
        <dbReference type="ARBA" id="ARBA00008905"/>
    </source>
</evidence>
<accession>A0ABR2N0S7</accession>
<evidence type="ECO:0000256" key="2">
    <source>
        <dbReference type="ARBA" id="ARBA00004115"/>
    </source>
</evidence>
<comment type="caution">
    <text evidence="11">The sequence shown here is derived from an EMBL/GenBank/DDBJ whole genome shotgun (WGS) entry which is preliminary data.</text>
</comment>
<evidence type="ECO:0000256" key="10">
    <source>
        <dbReference type="RuleBase" id="RU361143"/>
    </source>
</evidence>
<evidence type="ECO:0000256" key="1">
    <source>
        <dbReference type="ARBA" id="ARBA00002791"/>
    </source>
</evidence>
<comment type="similarity">
    <text evidence="4 10">Belongs to the OST1 family.</text>
</comment>
<evidence type="ECO:0000256" key="3">
    <source>
        <dbReference type="ARBA" id="ARBA00004922"/>
    </source>
</evidence>
<dbReference type="Proteomes" id="UP001412067">
    <property type="component" value="Unassembled WGS sequence"/>
</dbReference>
<evidence type="ECO:0000256" key="6">
    <source>
        <dbReference type="ARBA" id="ARBA00022729"/>
    </source>
</evidence>
<comment type="subcellular location">
    <subcellularLocation>
        <location evidence="2 10">Endoplasmic reticulum membrane</location>
        <topology evidence="2 10">Single-pass type I membrane protein</topology>
    </subcellularLocation>
</comment>
<dbReference type="EMBL" id="JBBWWR010000002">
    <property type="protein sequence ID" value="KAK8970050.1"/>
    <property type="molecule type" value="Genomic_DNA"/>
</dbReference>
<comment type="function">
    <text evidence="1 10">Subunit of the oligosaccharyl transferase (OST) complex that catalyzes the initial transfer of a defined glycan (Glc(3)Man(9)GlcNAc(2) in eukaryotes) from the lipid carrier dolichol-pyrophosphate to an asparagine residue within an Asn-X-Ser/Thr consensus motif in nascent polypeptide chains, the first step in protein N-glycosylation. N-glycosylation occurs cotranslationally and the complex associates with the Sec61 complex at the channel-forming translocon complex that mediates protein translocation across the endoplasmic reticulum (ER). All subunits are required for a maximal enzyme activity.</text>
</comment>
<evidence type="ECO:0000313" key="11">
    <source>
        <dbReference type="EMBL" id="KAK8970050.1"/>
    </source>
</evidence>
<keyword evidence="6" id="KW-0732">Signal</keyword>
<organism evidence="11 12">
    <name type="scientific">Platanthera guangdongensis</name>
    <dbReference type="NCBI Taxonomy" id="2320717"/>
    <lineage>
        <taxon>Eukaryota</taxon>
        <taxon>Viridiplantae</taxon>
        <taxon>Streptophyta</taxon>
        <taxon>Embryophyta</taxon>
        <taxon>Tracheophyta</taxon>
        <taxon>Spermatophyta</taxon>
        <taxon>Magnoliopsida</taxon>
        <taxon>Liliopsida</taxon>
        <taxon>Asparagales</taxon>
        <taxon>Orchidaceae</taxon>
        <taxon>Orchidoideae</taxon>
        <taxon>Orchideae</taxon>
        <taxon>Orchidinae</taxon>
        <taxon>Platanthera</taxon>
    </lineage>
</organism>
<evidence type="ECO:0000256" key="9">
    <source>
        <dbReference type="ARBA" id="ARBA00023136"/>
    </source>
</evidence>
<keyword evidence="9" id="KW-0472">Membrane</keyword>
<evidence type="ECO:0000256" key="5">
    <source>
        <dbReference type="ARBA" id="ARBA00022692"/>
    </source>
</evidence>
<dbReference type="Pfam" id="PF04597">
    <property type="entry name" value="Ribophorin_I"/>
    <property type="match status" value="1"/>
</dbReference>
<keyword evidence="5" id="KW-0812">Transmembrane</keyword>
<keyword evidence="8" id="KW-1133">Transmembrane helix</keyword>
<evidence type="ECO:0000256" key="7">
    <source>
        <dbReference type="ARBA" id="ARBA00022824"/>
    </source>
</evidence>
<comment type="pathway">
    <text evidence="3 10">Protein modification; protein glycosylation.</text>
</comment>
<dbReference type="PANTHER" id="PTHR21049:SF2">
    <property type="entry name" value="DOLICHYL-DIPHOSPHOOLIGOSACCHARIDE--PROTEIN GLYCOSYLTRANSFERASE SUBUNIT 1B"/>
    <property type="match status" value="1"/>
</dbReference>
<reference evidence="11 12" key="1">
    <citation type="journal article" date="2022" name="Nat. Plants">
        <title>Genomes of leafy and leafless Platanthera orchids illuminate the evolution of mycoheterotrophy.</title>
        <authorList>
            <person name="Li M.H."/>
            <person name="Liu K.W."/>
            <person name="Li Z."/>
            <person name="Lu H.C."/>
            <person name="Ye Q.L."/>
            <person name="Zhang D."/>
            <person name="Wang J.Y."/>
            <person name="Li Y.F."/>
            <person name="Zhong Z.M."/>
            <person name="Liu X."/>
            <person name="Yu X."/>
            <person name="Liu D.K."/>
            <person name="Tu X.D."/>
            <person name="Liu B."/>
            <person name="Hao Y."/>
            <person name="Liao X.Y."/>
            <person name="Jiang Y.T."/>
            <person name="Sun W.H."/>
            <person name="Chen J."/>
            <person name="Chen Y.Q."/>
            <person name="Ai Y."/>
            <person name="Zhai J.W."/>
            <person name="Wu S.S."/>
            <person name="Zhou Z."/>
            <person name="Hsiao Y.Y."/>
            <person name="Wu W.L."/>
            <person name="Chen Y.Y."/>
            <person name="Lin Y.F."/>
            <person name="Hsu J.L."/>
            <person name="Li C.Y."/>
            <person name="Wang Z.W."/>
            <person name="Zhao X."/>
            <person name="Zhong W.Y."/>
            <person name="Ma X.K."/>
            <person name="Ma L."/>
            <person name="Huang J."/>
            <person name="Chen G.Z."/>
            <person name="Huang M.Z."/>
            <person name="Huang L."/>
            <person name="Peng D.H."/>
            <person name="Luo Y.B."/>
            <person name="Zou S.Q."/>
            <person name="Chen S.P."/>
            <person name="Lan S."/>
            <person name="Tsai W.C."/>
            <person name="Van de Peer Y."/>
            <person name="Liu Z.J."/>
        </authorList>
    </citation>
    <scope>NUCLEOTIDE SEQUENCE [LARGE SCALE GENOMIC DNA]</scope>
    <source>
        <strain evidence="11">Lor288</strain>
    </source>
</reference>
<proteinExistence type="inferred from homology"/>
<keyword evidence="7 10" id="KW-0256">Endoplasmic reticulum</keyword>
<dbReference type="PANTHER" id="PTHR21049">
    <property type="entry name" value="RIBOPHORIN I"/>
    <property type="match status" value="1"/>
</dbReference>